<dbReference type="GO" id="GO:0005737">
    <property type="term" value="C:cytoplasm"/>
    <property type="evidence" value="ECO:0007669"/>
    <property type="project" value="TreeGrafter"/>
</dbReference>
<evidence type="ECO:0000259" key="9">
    <source>
        <dbReference type="PROSITE" id="PS51747"/>
    </source>
</evidence>
<evidence type="ECO:0000256" key="3">
    <source>
        <dbReference type="ARBA" id="ARBA00022723"/>
    </source>
</evidence>
<dbReference type="InterPro" id="IPR015517">
    <property type="entry name" value="dCMP_deaminase-rel"/>
</dbReference>
<dbReference type="PIRSF" id="PIRSF006019">
    <property type="entry name" value="dCMP_deaminase"/>
    <property type="match status" value="1"/>
</dbReference>
<dbReference type="Pfam" id="PF00383">
    <property type="entry name" value="dCMP_cyt_deam_1"/>
    <property type="match status" value="1"/>
</dbReference>
<evidence type="ECO:0000256" key="6">
    <source>
        <dbReference type="ARBA" id="ARBA00022833"/>
    </source>
</evidence>
<keyword evidence="5" id="KW-0378">Hydrolase</keyword>
<dbReference type="GO" id="GO:0006220">
    <property type="term" value="P:pyrimidine nucleotide metabolic process"/>
    <property type="evidence" value="ECO:0007669"/>
    <property type="project" value="InterPro"/>
</dbReference>
<feature type="active site" description="Proton donor" evidence="7">
    <location>
        <position position="81"/>
    </location>
</feature>
<comment type="similarity">
    <text evidence="2">Belongs to the cytidine and deoxycytidylate deaminase family.</text>
</comment>
<dbReference type="PROSITE" id="PS51747">
    <property type="entry name" value="CYT_DCMP_DEAMINASES_2"/>
    <property type="match status" value="1"/>
</dbReference>
<accession>A0A0H2YVB5</accession>
<dbReference type="PROSITE" id="PS00903">
    <property type="entry name" value="CYT_DCMP_DEAMINASES_1"/>
    <property type="match status" value="1"/>
</dbReference>
<evidence type="ECO:0000256" key="4">
    <source>
        <dbReference type="ARBA" id="ARBA00022727"/>
    </source>
</evidence>
<dbReference type="PANTHER" id="PTHR11086:SF18">
    <property type="entry name" value="DEOXYCYTIDYLATE DEAMINASE"/>
    <property type="match status" value="1"/>
</dbReference>
<evidence type="ECO:0000256" key="2">
    <source>
        <dbReference type="ARBA" id="ARBA00006576"/>
    </source>
</evidence>
<dbReference type="GO" id="GO:0004132">
    <property type="term" value="F:dCMP deaminase activity"/>
    <property type="evidence" value="ECO:0007669"/>
    <property type="project" value="InterPro"/>
</dbReference>
<dbReference type="STRING" id="195103.CPF_1322"/>
<dbReference type="RefSeq" id="WP_003470410.1">
    <property type="nucleotide sequence ID" value="NC_008261.1"/>
</dbReference>
<gene>
    <name evidence="10" type="ordered locus">CPF_1322</name>
</gene>
<evidence type="ECO:0000256" key="8">
    <source>
        <dbReference type="PIRSR" id="PIRSR006019-2"/>
    </source>
</evidence>
<dbReference type="KEGG" id="cpf:CPF_1322"/>
<dbReference type="PANTHER" id="PTHR11086">
    <property type="entry name" value="DEOXYCYTIDYLATE DEAMINASE-RELATED"/>
    <property type="match status" value="1"/>
</dbReference>
<evidence type="ECO:0000256" key="1">
    <source>
        <dbReference type="ARBA" id="ARBA00001947"/>
    </source>
</evidence>
<dbReference type="CDD" id="cd01286">
    <property type="entry name" value="deoxycytidylate_deaminase"/>
    <property type="match status" value="1"/>
</dbReference>
<comment type="cofactor">
    <cofactor evidence="1 8">
        <name>Zn(2+)</name>
        <dbReference type="ChEBI" id="CHEBI:29105"/>
    </cofactor>
</comment>
<dbReference type="Gene3D" id="3.40.140.10">
    <property type="entry name" value="Cytidine Deaminase, domain 2"/>
    <property type="match status" value="1"/>
</dbReference>
<dbReference type="Proteomes" id="UP000001823">
    <property type="component" value="Chromosome"/>
</dbReference>
<dbReference type="InterPro" id="IPR016193">
    <property type="entry name" value="Cytidine_deaminase-like"/>
</dbReference>
<dbReference type="SUPFAM" id="SSF53927">
    <property type="entry name" value="Cytidine deaminase-like"/>
    <property type="match status" value="1"/>
</dbReference>
<evidence type="ECO:0000313" key="11">
    <source>
        <dbReference type="Proteomes" id="UP000001823"/>
    </source>
</evidence>
<evidence type="ECO:0000313" key="10">
    <source>
        <dbReference type="EMBL" id="ABG84821.1"/>
    </source>
</evidence>
<dbReference type="InterPro" id="IPR016473">
    <property type="entry name" value="dCMP_deaminase"/>
</dbReference>
<dbReference type="eggNOG" id="COG2131">
    <property type="taxonomic scope" value="Bacteria"/>
</dbReference>
<keyword evidence="6 8" id="KW-0862">Zinc</keyword>
<dbReference type="EMBL" id="CP000246">
    <property type="protein sequence ID" value="ABG84821.1"/>
    <property type="molecule type" value="Genomic_DNA"/>
</dbReference>
<dbReference type="InterPro" id="IPR002125">
    <property type="entry name" value="CMP_dCMP_dom"/>
</dbReference>
<keyword evidence="3 8" id="KW-0479">Metal-binding</keyword>
<proteinExistence type="inferred from homology"/>
<evidence type="ECO:0000256" key="7">
    <source>
        <dbReference type="PIRSR" id="PIRSR006019-1"/>
    </source>
</evidence>
<keyword evidence="11" id="KW-1185">Reference proteome</keyword>
<dbReference type="HOGENOM" id="CLU_047993_1_2_9"/>
<evidence type="ECO:0000256" key="5">
    <source>
        <dbReference type="ARBA" id="ARBA00022801"/>
    </source>
</evidence>
<dbReference type="GO" id="GO:0008270">
    <property type="term" value="F:zinc ion binding"/>
    <property type="evidence" value="ECO:0007669"/>
    <property type="project" value="InterPro"/>
</dbReference>
<dbReference type="GO" id="GO:0009165">
    <property type="term" value="P:nucleotide biosynthetic process"/>
    <property type="evidence" value="ECO:0007669"/>
    <property type="project" value="UniProtKB-KW"/>
</dbReference>
<reference evidence="10 11" key="1">
    <citation type="journal article" date="2006" name="Genome Res.">
        <title>Skewed genomic variability in strains of the toxigenic bacterial pathogen, Clostridium perfringens.</title>
        <authorList>
            <person name="Myers G.S."/>
            <person name="Rasko D.A."/>
            <person name="Cheung J.K."/>
            <person name="Ravel J."/>
            <person name="Seshadri R."/>
            <person name="Deboy R.T."/>
            <person name="Ren Q."/>
            <person name="Varga J."/>
            <person name="Awad M.M."/>
            <person name="Brinkac L.M."/>
            <person name="Daugherty S.C."/>
            <person name="Haft D.H."/>
            <person name="Dodson R.J."/>
            <person name="Madupu R."/>
            <person name="Nelson W.C."/>
            <person name="Rosovitz M.J."/>
            <person name="Sullivan S.A."/>
            <person name="Khouri H."/>
            <person name="Dimitrov G.I."/>
            <person name="Watkins K.L."/>
            <person name="Mulligan S."/>
            <person name="Benton J."/>
            <person name="Radune D."/>
            <person name="Fisher D.J."/>
            <person name="Atkins H.S."/>
            <person name="Hiscox T."/>
            <person name="Jost B.H."/>
            <person name="Billington S.J."/>
            <person name="Songer J.G."/>
            <person name="McClane B.A."/>
            <person name="Titball R.W."/>
            <person name="Rood J.I."/>
            <person name="Melville S.B."/>
            <person name="Paulsen I.T."/>
        </authorList>
    </citation>
    <scope>NUCLEOTIDE SEQUENCE [LARGE SCALE GENOMIC DNA]</scope>
    <source>
        <strain evidence="11">ATCC 13124 / DSM 756 / JCM 1290 / NCIMB 6125 / NCTC 8237 / S 107 / Type A</strain>
    </source>
</reference>
<feature type="binding site" evidence="8">
    <location>
        <position position="79"/>
    </location>
    <ligand>
        <name>Zn(2+)</name>
        <dbReference type="ChEBI" id="CHEBI:29105"/>
        <note>catalytic</note>
    </ligand>
</feature>
<dbReference type="PaxDb" id="195103-CPF_1322"/>
<dbReference type="FunFam" id="3.40.140.10:FF:000021">
    <property type="entry name" value="Deoxycytidylate deaminase"/>
    <property type="match status" value="1"/>
</dbReference>
<sequence>MISKREDYISWDEYFMGVALISAKRSKDPNTQVGACIVDNDNKIVGIGYNGFPKGCSDDDLPWGNKGDFLETKYPYACHAELNAILNSTGKNVKNCRVYATLFPCNECAKAIIQAGITEVIYLSDKYKDTDIVKASKFMFDKANVKYRYLGSNRENLLISFKPEDV</sequence>
<feature type="domain" description="CMP/dCMP-type deaminase" evidence="9">
    <location>
        <begin position="10"/>
        <end position="152"/>
    </location>
</feature>
<feature type="binding site" evidence="8">
    <location>
        <position position="108"/>
    </location>
    <ligand>
        <name>Zn(2+)</name>
        <dbReference type="ChEBI" id="CHEBI:29105"/>
        <note>catalytic</note>
    </ligand>
</feature>
<feature type="binding site" evidence="8">
    <location>
        <position position="105"/>
    </location>
    <ligand>
        <name>Zn(2+)</name>
        <dbReference type="ChEBI" id="CHEBI:29105"/>
        <note>catalytic</note>
    </ligand>
</feature>
<keyword evidence="4" id="KW-0545">Nucleotide biosynthesis</keyword>
<dbReference type="InterPro" id="IPR035105">
    <property type="entry name" value="Deoxycytidylate_deaminase_dom"/>
</dbReference>
<protein>
    <submittedName>
        <fullName evidence="10">Cytidine/deoxycytidylate deaminase family protein</fullName>
    </submittedName>
</protein>
<organism evidence="10 11">
    <name type="scientific">Clostridium perfringens (strain ATCC 13124 / DSM 756 / JCM 1290 / NCIMB 6125 / NCTC 8237 / Type A)</name>
    <dbReference type="NCBI Taxonomy" id="195103"/>
    <lineage>
        <taxon>Bacteria</taxon>
        <taxon>Bacillati</taxon>
        <taxon>Bacillota</taxon>
        <taxon>Clostridia</taxon>
        <taxon>Eubacteriales</taxon>
        <taxon>Clostridiaceae</taxon>
        <taxon>Clostridium</taxon>
    </lineage>
</organism>
<dbReference type="AlphaFoldDB" id="A0A0H2YVB5"/>
<dbReference type="InterPro" id="IPR016192">
    <property type="entry name" value="APOBEC/CMP_deaminase_Zn-bd"/>
</dbReference>
<name>A0A0H2YVB5_CLOP1</name>